<dbReference type="EMBL" id="MW794261">
    <property type="protein sequence ID" value="QVX31186.1"/>
    <property type="molecule type" value="Genomic_DNA"/>
</dbReference>
<keyword evidence="1" id="KW-0472">Membrane</keyword>
<reference evidence="2" key="1">
    <citation type="journal article" date="2021" name="Sci. Rep.">
        <title>Morphological convergence and adaptation in cave and pelagic scale worms (Polynoidae, Annelida).</title>
        <authorList>
            <person name="Gonzalez B.C."/>
            <person name="Martinez A."/>
            <person name="Worsaae K."/>
            <person name="Osborn K.J."/>
        </authorList>
    </citation>
    <scope>NUCLEOTIDE SEQUENCE</scope>
</reference>
<gene>
    <name evidence="2" type="primary">ATP8</name>
</gene>
<geneLocation type="mitochondrion" evidence="2"/>
<evidence type="ECO:0000313" key="2">
    <source>
        <dbReference type="EMBL" id="QVX31186.1"/>
    </source>
</evidence>
<name>A0A8E7IUE8_9ANNE</name>
<proteinExistence type="predicted"/>
<evidence type="ECO:0000256" key="1">
    <source>
        <dbReference type="SAM" id="Phobius"/>
    </source>
</evidence>
<feature type="transmembrane region" description="Helical" evidence="1">
    <location>
        <begin position="7"/>
        <end position="29"/>
    </location>
</feature>
<accession>A0A8E7IUE8</accession>
<sequence length="50" mass="5926">MPHLSPLNWLLTPFILWSLLLMFSSTLWWSQTLHFPSHPLPLSPPPFLTW</sequence>
<protein>
    <submittedName>
        <fullName evidence="2">ATP synthase F0 subunit 8</fullName>
    </submittedName>
</protein>
<keyword evidence="2" id="KW-0496">Mitochondrion</keyword>
<keyword evidence="1" id="KW-0812">Transmembrane</keyword>
<keyword evidence="1" id="KW-1133">Transmembrane helix</keyword>
<dbReference type="AlphaFoldDB" id="A0A8E7IUE8"/>
<organism evidence="2">
    <name type="scientific">Pelagomacellicephala iliffei</name>
    <dbReference type="NCBI Taxonomy" id="1960706"/>
    <lineage>
        <taxon>Eukaryota</taxon>
        <taxon>Metazoa</taxon>
        <taxon>Spiralia</taxon>
        <taxon>Lophotrochozoa</taxon>
        <taxon>Annelida</taxon>
        <taxon>Polychaeta</taxon>
        <taxon>Errantia</taxon>
        <taxon>Phyllodocida</taxon>
        <taxon>Polynoidae</taxon>
        <taxon>Pelagomacellicephala</taxon>
    </lineage>
</organism>